<comment type="caution">
    <text evidence="1">The sequence shown here is derived from an EMBL/GenBank/DDBJ whole genome shotgun (WGS) entry which is preliminary data.</text>
</comment>
<protein>
    <submittedName>
        <fullName evidence="1">Uncharacterized protein</fullName>
    </submittedName>
</protein>
<reference evidence="1 2" key="1">
    <citation type="submission" date="2018-05" db="EMBL/GenBank/DDBJ databases">
        <title>A metagenomic window into the 2 km-deep terrestrial subsurface aquifer revealed taxonomically and functionally diverse microbial community comprising novel uncultured bacterial lineages.</title>
        <authorList>
            <person name="Kadnikov V.V."/>
            <person name="Mardanov A.V."/>
            <person name="Beletsky A.V."/>
            <person name="Banks D."/>
            <person name="Pimenov N.V."/>
            <person name="Frank Y.A."/>
            <person name="Karnachuk O.V."/>
            <person name="Ravin N.V."/>
        </authorList>
    </citation>
    <scope>NUCLEOTIDE SEQUENCE [LARGE SCALE GENOMIC DNA]</scope>
    <source>
        <strain evidence="1">BY5</strain>
    </source>
</reference>
<organism evidence="1 2">
    <name type="scientific">Candidatus Ozemobacter sibiricus</name>
    <dbReference type="NCBI Taxonomy" id="2268124"/>
    <lineage>
        <taxon>Bacteria</taxon>
        <taxon>Candidatus Ozemobacteria</taxon>
        <taxon>Candidatus Ozemobacterales</taxon>
        <taxon>Candidatus Ozemobacteraceae</taxon>
        <taxon>Candidatus Ozemobacter</taxon>
    </lineage>
</organism>
<name>A0A367ZM42_9BACT</name>
<dbReference type="EMBL" id="QOQW01000015">
    <property type="protein sequence ID" value="RCK79195.1"/>
    <property type="molecule type" value="Genomic_DNA"/>
</dbReference>
<dbReference type="AlphaFoldDB" id="A0A367ZM42"/>
<dbReference type="Proteomes" id="UP000252355">
    <property type="component" value="Unassembled WGS sequence"/>
</dbReference>
<sequence length="53" mass="5906">MPEYVAEANKALADAEHPDRERLAGIGDRLAEVLDALDRWASGQEKTPEEDKQ</sequence>
<evidence type="ECO:0000313" key="1">
    <source>
        <dbReference type="EMBL" id="RCK79195.1"/>
    </source>
</evidence>
<proteinExistence type="predicted"/>
<accession>A0A367ZM42</accession>
<gene>
    <name evidence="1" type="ORF">OZSIB_0309</name>
</gene>
<evidence type="ECO:0000313" key="2">
    <source>
        <dbReference type="Proteomes" id="UP000252355"/>
    </source>
</evidence>